<name>A0A844G1S3_9BACT</name>
<feature type="transmembrane region" description="Helical" evidence="6">
    <location>
        <begin position="83"/>
        <end position="106"/>
    </location>
</feature>
<comment type="caution">
    <text evidence="8">The sequence shown here is derived from an EMBL/GenBank/DDBJ whole genome shotgun (WGS) entry which is preliminary data.</text>
</comment>
<comment type="subcellular location">
    <subcellularLocation>
        <location evidence="1">Membrane</location>
        <topology evidence="1">Multi-pass membrane protein</topology>
    </subcellularLocation>
</comment>
<reference evidence="8 9" key="1">
    <citation type="submission" date="2019-08" db="EMBL/GenBank/DDBJ databases">
        <title>In-depth cultivation of the pig gut microbiome towards novel bacterial diversity and tailored functional studies.</title>
        <authorList>
            <person name="Wylensek D."/>
            <person name="Hitch T.C.A."/>
            <person name="Clavel T."/>
        </authorList>
    </citation>
    <scope>NUCLEOTIDE SEQUENCE [LARGE SCALE GENOMIC DNA]</scope>
    <source>
        <strain evidence="8 9">BBE-744-WT-12</strain>
    </source>
</reference>
<gene>
    <name evidence="8" type="ORF">FYJ85_08610</name>
</gene>
<comment type="similarity">
    <text evidence="2">Belongs to the GtrA family.</text>
</comment>
<dbReference type="EMBL" id="VUNS01000007">
    <property type="protein sequence ID" value="MST97103.1"/>
    <property type="molecule type" value="Genomic_DNA"/>
</dbReference>
<keyword evidence="3 6" id="KW-0812">Transmembrane</keyword>
<dbReference type="RefSeq" id="WP_154417925.1">
    <property type="nucleotide sequence ID" value="NZ_CALXOB010000046.1"/>
</dbReference>
<evidence type="ECO:0000256" key="5">
    <source>
        <dbReference type="ARBA" id="ARBA00023136"/>
    </source>
</evidence>
<keyword evidence="4 6" id="KW-1133">Transmembrane helix</keyword>
<keyword evidence="9" id="KW-1185">Reference proteome</keyword>
<evidence type="ECO:0000256" key="1">
    <source>
        <dbReference type="ARBA" id="ARBA00004141"/>
    </source>
</evidence>
<protein>
    <submittedName>
        <fullName evidence="8">GtrA family protein</fullName>
    </submittedName>
</protein>
<dbReference type="Proteomes" id="UP000435649">
    <property type="component" value="Unassembled WGS sequence"/>
</dbReference>
<keyword evidence="5 6" id="KW-0472">Membrane</keyword>
<dbReference type="PANTHER" id="PTHR38459:SF1">
    <property type="entry name" value="PROPHAGE BACTOPRENOL-LINKED GLUCOSE TRANSLOCASE HOMOLOG"/>
    <property type="match status" value="1"/>
</dbReference>
<dbReference type="InterPro" id="IPR007267">
    <property type="entry name" value="GtrA_DPMS_TM"/>
</dbReference>
<organism evidence="8 9">
    <name type="scientific">Victivallis lenta</name>
    <dbReference type="NCBI Taxonomy" id="2606640"/>
    <lineage>
        <taxon>Bacteria</taxon>
        <taxon>Pseudomonadati</taxon>
        <taxon>Lentisphaerota</taxon>
        <taxon>Lentisphaeria</taxon>
        <taxon>Victivallales</taxon>
        <taxon>Victivallaceae</taxon>
        <taxon>Victivallis</taxon>
    </lineage>
</organism>
<dbReference type="Pfam" id="PF04138">
    <property type="entry name" value="GtrA_DPMS_TM"/>
    <property type="match status" value="1"/>
</dbReference>
<accession>A0A844G1S3</accession>
<dbReference type="InterPro" id="IPR051401">
    <property type="entry name" value="GtrA_CellWall_Glycosyl"/>
</dbReference>
<dbReference type="GO" id="GO:0000271">
    <property type="term" value="P:polysaccharide biosynthetic process"/>
    <property type="evidence" value="ECO:0007669"/>
    <property type="project" value="InterPro"/>
</dbReference>
<feature type="domain" description="GtrA/DPMS transmembrane" evidence="7">
    <location>
        <begin position="19"/>
        <end position="135"/>
    </location>
</feature>
<feature type="transmembrane region" description="Helical" evidence="6">
    <location>
        <begin position="48"/>
        <end position="71"/>
    </location>
</feature>
<feature type="transmembrane region" description="Helical" evidence="6">
    <location>
        <begin position="20"/>
        <end position="42"/>
    </location>
</feature>
<evidence type="ECO:0000256" key="4">
    <source>
        <dbReference type="ARBA" id="ARBA00022989"/>
    </source>
</evidence>
<evidence type="ECO:0000259" key="7">
    <source>
        <dbReference type="Pfam" id="PF04138"/>
    </source>
</evidence>
<evidence type="ECO:0000256" key="6">
    <source>
        <dbReference type="SAM" id="Phobius"/>
    </source>
</evidence>
<dbReference type="AlphaFoldDB" id="A0A844G1S3"/>
<proteinExistence type="inferred from homology"/>
<feature type="transmembrane region" description="Helical" evidence="6">
    <location>
        <begin position="112"/>
        <end position="130"/>
    </location>
</feature>
<evidence type="ECO:0000313" key="9">
    <source>
        <dbReference type="Proteomes" id="UP000435649"/>
    </source>
</evidence>
<evidence type="ECO:0000313" key="8">
    <source>
        <dbReference type="EMBL" id="MST97103.1"/>
    </source>
</evidence>
<dbReference type="PANTHER" id="PTHR38459">
    <property type="entry name" value="PROPHAGE BACTOPRENOL-LINKED GLUCOSE TRANSLOCASE HOMOLOG"/>
    <property type="match status" value="1"/>
</dbReference>
<dbReference type="GO" id="GO:0005886">
    <property type="term" value="C:plasma membrane"/>
    <property type="evidence" value="ECO:0007669"/>
    <property type="project" value="TreeGrafter"/>
</dbReference>
<evidence type="ECO:0000256" key="2">
    <source>
        <dbReference type="ARBA" id="ARBA00009399"/>
    </source>
</evidence>
<evidence type="ECO:0000256" key="3">
    <source>
        <dbReference type="ARBA" id="ARBA00022692"/>
    </source>
</evidence>
<sequence length="140" mass="16056">MKLLELYRNNRPEFFRVIRYLLAGGWNTVFGVGLYTAVYELWGTSGNYLFWAVLVNILAITNAFLCYKFFVFRTKGNFLREYLKCYLVYGAGALLGLAGLFLLVSIAGMNPVRANILITGITVILSYFGHKYFSFRRRSS</sequence>